<keyword evidence="4 7" id="KW-0863">Zinc-finger</keyword>
<feature type="domain" description="C2H2-type" evidence="9">
    <location>
        <begin position="463"/>
        <end position="490"/>
    </location>
</feature>
<keyword evidence="6" id="KW-0539">Nucleus</keyword>
<comment type="subcellular location">
    <subcellularLocation>
        <location evidence="1">Nucleus</location>
    </subcellularLocation>
</comment>
<protein>
    <recommendedName>
        <fullName evidence="9">C2H2-type domain-containing protein</fullName>
    </recommendedName>
</protein>
<feature type="compositionally biased region" description="Polar residues" evidence="8">
    <location>
        <begin position="280"/>
        <end position="302"/>
    </location>
</feature>
<keyword evidence="3" id="KW-0677">Repeat</keyword>
<dbReference type="FunFam" id="3.30.160.60:FF:000018">
    <property type="entry name" value="Krueppel-like factor 15"/>
    <property type="match status" value="1"/>
</dbReference>
<organism evidence="10">
    <name type="scientific">Arion vulgaris</name>
    <dbReference type="NCBI Taxonomy" id="1028688"/>
    <lineage>
        <taxon>Eukaryota</taxon>
        <taxon>Metazoa</taxon>
        <taxon>Spiralia</taxon>
        <taxon>Lophotrochozoa</taxon>
        <taxon>Mollusca</taxon>
        <taxon>Gastropoda</taxon>
        <taxon>Heterobranchia</taxon>
        <taxon>Euthyneura</taxon>
        <taxon>Panpulmonata</taxon>
        <taxon>Eupulmonata</taxon>
        <taxon>Stylommatophora</taxon>
        <taxon>Helicina</taxon>
        <taxon>Arionoidea</taxon>
        <taxon>Arionidae</taxon>
        <taxon>Arion</taxon>
    </lineage>
</organism>
<dbReference type="FunFam" id="3.30.160.60:FF:000021">
    <property type="entry name" value="Basic krueppel-like factor 3"/>
    <property type="match status" value="1"/>
</dbReference>
<keyword evidence="5" id="KW-0862">Zinc</keyword>
<dbReference type="GO" id="GO:0000981">
    <property type="term" value="F:DNA-binding transcription factor activity, RNA polymerase II-specific"/>
    <property type="evidence" value="ECO:0007669"/>
    <property type="project" value="TreeGrafter"/>
</dbReference>
<dbReference type="SMART" id="SM00355">
    <property type="entry name" value="ZnF_C2H2"/>
    <property type="match status" value="3"/>
</dbReference>
<dbReference type="PROSITE" id="PS00028">
    <property type="entry name" value="ZINC_FINGER_C2H2_1"/>
    <property type="match status" value="3"/>
</dbReference>
<evidence type="ECO:0000256" key="7">
    <source>
        <dbReference type="PROSITE-ProRule" id="PRU00042"/>
    </source>
</evidence>
<evidence type="ECO:0000256" key="3">
    <source>
        <dbReference type="ARBA" id="ARBA00022737"/>
    </source>
</evidence>
<gene>
    <name evidence="10" type="primary">ORF77259</name>
    <name evidence="11" type="synonym">ORF77269</name>
</gene>
<dbReference type="InterPro" id="IPR013087">
    <property type="entry name" value="Znf_C2H2_type"/>
</dbReference>
<dbReference type="Pfam" id="PF00096">
    <property type="entry name" value="zf-C2H2"/>
    <property type="match status" value="2"/>
</dbReference>
<reference evidence="10" key="1">
    <citation type="submission" date="2014-12" db="EMBL/GenBank/DDBJ databases">
        <title>Insight into the proteome of Arion vulgaris.</title>
        <authorList>
            <person name="Aradska J."/>
            <person name="Bulat T."/>
            <person name="Smidak R."/>
            <person name="Sarate P."/>
            <person name="Gangsoo J."/>
            <person name="Sialana F."/>
            <person name="Bilban M."/>
            <person name="Lubec G."/>
        </authorList>
    </citation>
    <scope>NUCLEOTIDE SEQUENCE</scope>
    <source>
        <tissue evidence="10">Skin</tissue>
    </source>
</reference>
<evidence type="ECO:0000256" key="4">
    <source>
        <dbReference type="ARBA" id="ARBA00022771"/>
    </source>
</evidence>
<feature type="region of interest" description="Disordered" evidence="8">
    <location>
        <begin position="280"/>
        <end position="339"/>
    </location>
</feature>
<evidence type="ECO:0000256" key="6">
    <source>
        <dbReference type="ARBA" id="ARBA00023242"/>
    </source>
</evidence>
<feature type="compositionally biased region" description="Polar residues" evidence="8">
    <location>
        <begin position="233"/>
        <end position="249"/>
    </location>
</feature>
<proteinExistence type="predicted"/>
<dbReference type="SUPFAM" id="SSF57667">
    <property type="entry name" value="beta-beta-alpha zinc fingers"/>
    <property type="match status" value="2"/>
</dbReference>
<feature type="domain" description="C2H2-type" evidence="9">
    <location>
        <begin position="433"/>
        <end position="462"/>
    </location>
</feature>
<evidence type="ECO:0000256" key="1">
    <source>
        <dbReference type="ARBA" id="ARBA00004123"/>
    </source>
</evidence>
<dbReference type="PANTHER" id="PTHR23235">
    <property type="entry name" value="KRUEPPEL-LIKE TRANSCRIPTION FACTOR"/>
    <property type="match status" value="1"/>
</dbReference>
<dbReference type="GO" id="GO:0008270">
    <property type="term" value="F:zinc ion binding"/>
    <property type="evidence" value="ECO:0007669"/>
    <property type="project" value="UniProtKB-KW"/>
</dbReference>
<feature type="compositionally biased region" description="Basic and acidic residues" evidence="8">
    <location>
        <begin position="199"/>
        <end position="208"/>
    </location>
</feature>
<name>A0A0B6ZTT9_9EUPU</name>
<evidence type="ECO:0000256" key="8">
    <source>
        <dbReference type="SAM" id="MobiDB-lite"/>
    </source>
</evidence>
<evidence type="ECO:0000256" key="5">
    <source>
        <dbReference type="ARBA" id="ARBA00022833"/>
    </source>
</evidence>
<evidence type="ECO:0000256" key="2">
    <source>
        <dbReference type="ARBA" id="ARBA00022723"/>
    </source>
</evidence>
<accession>A0A0B6ZTT9</accession>
<dbReference type="PANTHER" id="PTHR23235:SF166">
    <property type="entry name" value="DENDRITIC ARBOR REDUCTION PROTEIN 1"/>
    <property type="match status" value="1"/>
</dbReference>
<dbReference type="AlphaFoldDB" id="A0A0B6ZTT9"/>
<evidence type="ECO:0000313" key="10">
    <source>
        <dbReference type="EMBL" id="CEK71180.1"/>
    </source>
</evidence>
<keyword evidence="2" id="KW-0479">Metal-binding</keyword>
<evidence type="ECO:0000259" key="9">
    <source>
        <dbReference type="PROSITE" id="PS50157"/>
    </source>
</evidence>
<feature type="domain" description="C2H2-type" evidence="9">
    <location>
        <begin position="403"/>
        <end position="432"/>
    </location>
</feature>
<dbReference type="EMBL" id="HACG01024315">
    <property type="protein sequence ID" value="CEK71180.1"/>
    <property type="molecule type" value="Transcribed_RNA"/>
</dbReference>
<dbReference type="EMBL" id="HACG01024317">
    <property type="protein sequence ID" value="CEK71182.1"/>
    <property type="molecule type" value="Transcribed_RNA"/>
</dbReference>
<feature type="region of interest" description="Disordered" evidence="8">
    <location>
        <begin position="224"/>
        <end position="249"/>
    </location>
</feature>
<dbReference type="GO" id="GO:0005634">
    <property type="term" value="C:nucleus"/>
    <property type="evidence" value="ECO:0007669"/>
    <property type="project" value="UniProtKB-SubCell"/>
</dbReference>
<dbReference type="GO" id="GO:0000978">
    <property type="term" value="F:RNA polymerase II cis-regulatory region sequence-specific DNA binding"/>
    <property type="evidence" value="ECO:0007669"/>
    <property type="project" value="TreeGrafter"/>
</dbReference>
<evidence type="ECO:0000313" key="11">
    <source>
        <dbReference type="EMBL" id="CEK71182.1"/>
    </source>
</evidence>
<dbReference type="PROSITE" id="PS50157">
    <property type="entry name" value="ZINC_FINGER_C2H2_2"/>
    <property type="match status" value="3"/>
</dbReference>
<dbReference type="InterPro" id="IPR036236">
    <property type="entry name" value="Znf_C2H2_sf"/>
</dbReference>
<dbReference type="Gene3D" id="3.30.160.60">
    <property type="entry name" value="Classic Zinc Finger"/>
    <property type="match status" value="3"/>
</dbReference>
<feature type="region of interest" description="Disordered" evidence="8">
    <location>
        <begin position="199"/>
        <end position="218"/>
    </location>
</feature>
<dbReference type="FunFam" id="3.30.160.60:FF:000624">
    <property type="entry name" value="zinc finger protein 697"/>
    <property type="match status" value="1"/>
</dbReference>
<sequence length="490" mass="54850">MLQVPIDIKKTRRESASVIDEFFGDPLKSSILSNKAAFMKTTSSNCLQPSTRMLNAVEKHSLFGDDVSRRTSSSLVEEFFGFTSEEKFQTEKLWIKSEPAEMMVSDMETFEQDPVEVFDIDSTMYESVMASKGGISVVPLINDGIDNSPAVNTNSIWEAWTSSMNMLDNMPCDPTSSSACVITNPPCSSELHENFDIKSEPMDNEKKPSCQFGLSSPLLDRPSSVDSFLLDDQTPTPHRSHSNSISGSIYNRQPLLSKTTFSQPAPRNFTNNSQKIITHSTSSGVSQISNQGFIHPNTTFSSPAPHVVPTSIFLPPTPPNSQPASPNNEGIRKTPPPPYPSNYSHIPWSTHNPATSSVPLTVTMATSQVKPERPRKLPLTHPGCSTIKYNRKNNPELEKRRIHYCSFPSCRKAYTKSSHLKAHQRIHTGEKPYKCHIQTCGWRFARSDELTRHIRKHTGAKPFRCKACDRSFARSDHLALHMKRHEPKSK</sequence>